<evidence type="ECO:0000313" key="3">
    <source>
        <dbReference type="EMBL" id="CEM33788.1"/>
    </source>
</evidence>
<feature type="compositionally biased region" description="Low complexity" evidence="2">
    <location>
        <begin position="429"/>
        <end position="438"/>
    </location>
</feature>
<feature type="region of interest" description="Disordered" evidence="2">
    <location>
        <begin position="524"/>
        <end position="543"/>
    </location>
</feature>
<accession>A0A0G4GSX5</accession>
<dbReference type="PANTHER" id="PTHR24216:SF65">
    <property type="entry name" value="PAXILLIN-LIKE PROTEIN 1"/>
    <property type="match status" value="1"/>
</dbReference>
<protein>
    <submittedName>
        <fullName evidence="3">Uncharacterized protein</fullName>
    </submittedName>
</protein>
<feature type="region of interest" description="Disordered" evidence="2">
    <location>
        <begin position="40"/>
        <end position="73"/>
    </location>
</feature>
<proteinExistence type="predicted"/>
<keyword evidence="1" id="KW-0175">Coiled coil</keyword>
<sequence>MPETPSFRPIVAERKESFSPPSDEAAQEQLASFKSFLAEAADHRRTSHTESRADLRIEIGEPGLSSPRGSASTDLSFHCSHDDLESAEYLRQRLSLSTFSCTASPKVSLREPPLTPTQQQTTDASGSWASCMNSPPPAVTSTADIPDLGGQSAASSAIPPIARSVVSIISSSTEREGRERDARRDRSPASGVISLMTDREKAESEALRHELRMVRVSNELLRIENESLKGQREEHEQDLQNHVMKGAQTAMRIEDLEARLAHMLQSSPNPFLQAEDTERAEEEAVDNENEEVSSSSSSGDESKKGQGSTGSRGSLKTFLEQRAVEAERKRDAMAVKLAHLEQVLVSKDRRISDLEKELSALHTLLAGSNDEEETAPLSSPAMVMRRPNRAASRAAEGIALSVTKSLPPIPRLISEGGIISPPQSPEAHPPSASAAEHPSSPPPADTQGEADIEEETSRYTGGQMITVADPESVESPTAADAASADVFPLVHRNLPSRGDLLFQASTRLPTRRATVSPAYFASGTSGASASAGTNSPHTPHRHLEDEAGAGASALERPLEIGDFDFEFDKRVTGCLEGGLGEGDESSRVVETGDDHERIELQKSNTFSSGSRTTREGLHRGFSDRSLGGSGGMFQPFSLWGGEDDSTLPGTASRPFSLLGDFSSTGAGGLNSSAGGASAAALAAADKGSRELSGNVARLNVFLLNLCRIRKKEKTMETDWGDNRDLRNPKFKASVSFPALGHLAQQDSILKAALKDAEVVTGDWQGNKMLAKEDACSKALEILEPKRDFIEARLAVVRKEIAEREYAAGGAPVSVSPPEIVRRERTASRHHTQPAPPSPPEFASKVFHPHAPPTPPPRTAATGAPEFPAYSPPPPPRDGSTNASPSPWQSTLTPLDVNMPGGLFLQKQASSTAVGSSGGGPVQGTPIRQSRASSRRGSAPASSFSLSSSMGSQEWVAATTAAGQPSAGGAVAPPPGFENMARGQQQQQQVPPPPPPKAPALHHSKTAGSFVPPPPPPPFQ</sequence>
<feature type="region of interest" description="Disordered" evidence="2">
    <location>
        <begin position="268"/>
        <end position="316"/>
    </location>
</feature>
<evidence type="ECO:0000256" key="2">
    <source>
        <dbReference type="SAM" id="MobiDB-lite"/>
    </source>
</evidence>
<name>A0A0G4GSX5_9ALVE</name>
<dbReference type="AlphaFoldDB" id="A0A0G4GSX5"/>
<dbReference type="EMBL" id="CDMZ01001519">
    <property type="protein sequence ID" value="CEM33788.1"/>
    <property type="molecule type" value="Genomic_DNA"/>
</dbReference>
<feature type="region of interest" description="Disordered" evidence="2">
    <location>
        <begin position="106"/>
        <end position="130"/>
    </location>
</feature>
<evidence type="ECO:0000256" key="1">
    <source>
        <dbReference type="SAM" id="Coils"/>
    </source>
</evidence>
<feature type="compositionally biased region" description="Basic and acidic residues" evidence="2">
    <location>
        <begin position="173"/>
        <end position="187"/>
    </location>
</feature>
<feature type="compositionally biased region" description="Basic and acidic residues" evidence="2">
    <location>
        <begin position="612"/>
        <end position="622"/>
    </location>
</feature>
<feature type="coiled-coil region" evidence="1">
    <location>
        <begin position="199"/>
        <end position="245"/>
    </location>
</feature>
<gene>
    <name evidence="3" type="ORF">Cvel_23244</name>
</gene>
<feature type="compositionally biased region" description="Low complexity" evidence="2">
    <location>
        <begin position="960"/>
        <end position="970"/>
    </location>
</feature>
<feature type="compositionally biased region" description="Pro residues" evidence="2">
    <location>
        <begin position="1010"/>
        <end position="1019"/>
    </location>
</feature>
<feature type="compositionally biased region" description="Basic and acidic residues" evidence="2">
    <location>
        <begin position="40"/>
        <end position="59"/>
    </location>
</feature>
<organism evidence="3">
    <name type="scientific">Chromera velia CCMP2878</name>
    <dbReference type="NCBI Taxonomy" id="1169474"/>
    <lineage>
        <taxon>Eukaryota</taxon>
        <taxon>Sar</taxon>
        <taxon>Alveolata</taxon>
        <taxon>Colpodellida</taxon>
        <taxon>Chromeraceae</taxon>
        <taxon>Chromera</taxon>
    </lineage>
</organism>
<feature type="compositionally biased region" description="Low complexity" evidence="2">
    <location>
        <begin position="524"/>
        <end position="533"/>
    </location>
</feature>
<dbReference type="PANTHER" id="PTHR24216">
    <property type="entry name" value="PAXILLIN-RELATED"/>
    <property type="match status" value="1"/>
</dbReference>
<feature type="region of interest" description="Disordered" evidence="2">
    <location>
        <begin position="823"/>
        <end position="1019"/>
    </location>
</feature>
<reference evidence="3" key="1">
    <citation type="submission" date="2014-11" db="EMBL/GenBank/DDBJ databases">
        <authorList>
            <person name="Otto D Thomas"/>
            <person name="Naeem Raeece"/>
        </authorList>
    </citation>
    <scope>NUCLEOTIDE SEQUENCE</scope>
</reference>
<dbReference type="VEuPathDB" id="CryptoDB:Cvel_23244"/>
<feature type="compositionally biased region" description="Acidic residues" evidence="2">
    <location>
        <begin position="278"/>
        <end position="291"/>
    </location>
</feature>
<feature type="compositionally biased region" description="Polar residues" evidence="2">
    <location>
        <begin position="878"/>
        <end position="892"/>
    </location>
</feature>
<feature type="region of interest" description="Disordered" evidence="2">
    <location>
        <begin position="1"/>
        <end position="28"/>
    </location>
</feature>
<feature type="region of interest" description="Disordered" evidence="2">
    <location>
        <begin position="369"/>
        <end position="389"/>
    </location>
</feature>
<feature type="region of interest" description="Disordered" evidence="2">
    <location>
        <begin position="412"/>
        <end position="456"/>
    </location>
</feature>
<feature type="compositionally biased region" description="Low complexity" evidence="2">
    <location>
        <begin position="858"/>
        <end position="868"/>
    </location>
</feature>
<feature type="region of interest" description="Disordered" evidence="2">
    <location>
        <begin position="169"/>
        <end position="191"/>
    </location>
</feature>
<feature type="region of interest" description="Disordered" evidence="2">
    <location>
        <begin position="605"/>
        <end position="628"/>
    </location>
</feature>
<feature type="compositionally biased region" description="Low complexity" evidence="2">
    <location>
        <begin position="929"/>
        <end position="951"/>
    </location>
</feature>